<organism evidence="1 2">
    <name type="scientific">Taenia crassiceps</name>
    <dbReference type="NCBI Taxonomy" id="6207"/>
    <lineage>
        <taxon>Eukaryota</taxon>
        <taxon>Metazoa</taxon>
        <taxon>Spiralia</taxon>
        <taxon>Lophotrochozoa</taxon>
        <taxon>Platyhelminthes</taxon>
        <taxon>Cestoda</taxon>
        <taxon>Eucestoda</taxon>
        <taxon>Cyclophyllidea</taxon>
        <taxon>Taeniidae</taxon>
        <taxon>Taenia</taxon>
    </lineage>
</organism>
<evidence type="ECO:0000313" key="1">
    <source>
        <dbReference type="EMBL" id="KAL5106589.1"/>
    </source>
</evidence>
<dbReference type="EMBL" id="JAKROA010000005">
    <property type="protein sequence ID" value="KAL5106589.1"/>
    <property type="molecule type" value="Genomic_DNA"/>
</dbReference>
<dbReference type="Proteomes" id="UP001651158">
    <property type="component" value="Unassembled WGS sequence"/>
</dbReference>
<proteinExistence type="predicted"/>
<accession>A0ABR4QA81</accession>
<sequence>MELELVLVKFVGANTSLSNLRFYFWLPRREKCLSHCTHLLGVSGPTQILPSCIRQVSFNFCSFMGYIICSIHKLSFFQFRQTGLMHQKVSSLTCKSGRIRDSSYFFNGSHTHADTAVEVVVMEECVSQLTKPTKLNTLALVASSHVVIRSLQQMDAITAFAQPNGRIFVDGGNWTRNL</sequence>
<evidence type="ECO:0000313" key="2">
    <source>
        <dbReference type="Proteomes" id="UP001651158"/>
    </source>
</evidence>
<name>A0ABR4QA81_9CEST</name>
<gene>
    <name evidence="1" type="ORF">TcWFU_001448</name>
</gene>
<comment type="caution">
    <text evidence="1">The sequence shown here is derived from an EMBL/GenBank/DDBJ whole genome shotgun (WGS) entry which is preliminary data.</text>
</comment>
<reference evidence="1 2" key="1">
    <citation type="journal article" date="2022" name="Front. Cell. Infect. Microbiol.">
        <title>The Genomes of Two Strains of Taenia crassiceps the Animal Model for the Study of Human Cysticercosis.</title>
        <authorList>
            <person name="Bobes R.J."/>
            <person name="Estrada K."/>
            <person name="Rios-Valencia D.G."/>
            <person name="Calderon-Gallegos A."/>
            <person name="de la Torre P."/>
            <person name="Carrero J.C."/>
            <person name="Sanchez-Flores A."/>
            <person name="Laclette J.P."/>
        </authorList>
    </citation>
    <scope>NUCLEOTIDE SEQUENCE [LARGE SCALE GENOMIC DNA]</scope>
    <source>
        <strain evidence="1">WFUcys</strain>
    </source>
</reference>
<protein>
    <submittedName>
        <fullName evidence="1">Uncharacterized protein</fullName>
    </submittedName>
</protein>
<keyword evidence="2" id="KW-1185">Reference proteome</keyword>